<keyword evidence="6" id="KW-0812">Transmembrane</keyword>
<keyword evidence="10" id="KW-1185">Reference proteome</keyword>
<dbReference type="InterPro" id="IPR013325">
    <property type="entry name" value="RNA_pol_sigma_r2"/>
</dbReference>
<organism evidence="9 10">
    <name type="scientific">Breznakia pachnodae</name>
    <dbReference type="NCBI Taxonomy" id="265178"/>
    <lineage>
        <taxon>Bacteria</taxon>
        <taxon>Bacillati</taxon>
        <taxon>Bacillota</taxon>
        <taxon>Erysipelotrichia</taxon>
        <taxon>Erysipelotrichales</taxon>
        <taxon>Erysipelotrichaceae</taxon>
        <taxon>Breznakia</taxon>
    </lineage>
</organism>
<dbReference type="NCBIfam" id="TIGR02937">
    <property type="entry name" value="sigma70-ECF"/>
    <property type="match status" value="1"/>
</dbReference>
<dbReference type="PANTHER" id="PTHR43133:SF8">
    <property type="entry name" value="RNA POLYMERASE SIGMA FACTOR HI_1459-RELATED"/>
    <property type="match status" value="1"/>
</dbReference>
<keyword evidence="6" id="KW-0472">Membrane</keyword>
<evidence type="ECO:0000259" key="8">
    <source>
        <dbReference type="Pfam" id="PF08281"/>
    </source>
</evidence>
<reference evidence="9 10" key="1">
    <citation type="submission" date="2023-07" db="EMBL/GenBank/DDBJ databases">
        <title>Genomic Encyclopedia of Type Strains, Phase IV (KMG-IV): sequencing the most valuable type-strain genomes for metagenomic binning, comparative biology and taxonomic classification.</title>
        <authorList>
            <person name="Goeker M."/>
        </authorList>
    </citation>
    <scope>NUCLEOTIDE SEQUENCE [LARGE SCALE GENOMIC DNA]</scope>
    <source>
        <strain evidence="9 10">DSM 16784</strain>
    </source>
</reference>
<evidence type="ECO:0000256" key="3">
    <source>
        <dbReference type="ARBA" id="ARBA00023082"/>
    </source>
</evidence>
<evidence type="ECO:0000256" key="5">
    <source>
        <dbReference type="ARBA" id="ARBA00023163"/>
    </source>
</evidence>
<dbReference type="Pfam" id="PF08281">
    <property type="entry name" value="Sigma70_r4_2"/>
    <property type="match status" value="1"/>
</dbReference>
<dbReference type="PANTHER" id="PTHR43133">
    <property type="entry name" value="RNA POLYMERASE ECF-TYPE SIGMA FACTO"/>
    <property type="match status" value="1"/>
</dbReference>
<keyword evidence="5" id="KW-0804">Transcription</keyword>
<feature type="domain" description="RNA polymerase sigma-70 region 2" evidence="7">
    <location>
        <begin position="24"/>
        <end position="90"/>
    </location>
</feature>
<dbReference type="InterPro" id="IPR007627">
    <property type="entry name" value="RNA_pol_sigma70_r2"/>
</dbReference>
<dbReference type="SUPFAM" id="SSF88659">
    <property type="entry name" value="Sigma3 and sigma4 domains of RNA polymerase sigma factors"/>
    <property type="match status" value="1"/>
</dbReference>
<dbReference type="InterPro" id="IPR013324">
    <property type="entry name" value="RNA_pol_sigma_r3/r4-like"/>
</dbReference>
<accession>A0ABU0DZR5</accession>
<dbReference type="InterPro" id="IPR013249">
    <property type="entry name" value="RNA_pol_sigma70_r4_t2"/>
</dbReference>
<comment type="similarity">
    <text evidence="1">Belongs to the sigma-70 factor family. ECF subfamily.</text>
</comment>
<dbReference type="InterPro" id="IPR039425">
    <property type="entry name" value="RNA_pol_sigma-70-like"/>
</dbReference>
<dbReference type="Gene3D" id="1.10.1740.10">
    <property type="match status" value="1"/>
</dbReference>
<dbReference type="SUPFAM" id="SSF88946">
    <property type="entry name" value="Sigma2 domain of RNA polymerase sigma factors"/>
    <property type="match status" value="1"/>
</dbReference>
<dbReference type="CDD" id="cd06171">
    <property type="entry name" value="Sigma70_r4"/>
    <property type="match status" value="1"/>
</dbReference>
<dbReference type="Gene3D" id="1.10.10.10">
    <property type="entry name" value="Winged helix-like DNA-binding domain superfamily/Winged helix DNA-binding domain"/>
    <property type="match status" value="1"/>
</dbReference>
<dbReference type="Pfam" id="PF04542">
    <property type="entry name" value="Sigma70_r2"/>
    <property type="match status" value="1"/>
</dbReference>
<proteinExistence type="inferred from homology"/>
<comment type="caution">
    <text evidence="9">The sequence shown here is derived from an EMBL/GenBank/DDBJ whole genome shotgun (WGS) entry which is preliminary data.</text>
</comment>
<feature type="domain" description="RNA polymerase sigma factor 70 region 4 type 2" evidence="8">
    <location>
        <begin position="130"/>
        <end position="182"/>
    </location>
</feature>
<dbReference type="InterPro" id="IPR036388">
    <property type="entry name" value="WH-like_DNA-bd_sf"/>
</dbReference>
<keyword evidence="2" id="KW-0805">Transcription regulation</keyword>
<evidence type="ECO:0000313" key="10">
    <source>
        <dbReference type="Proteomes" id="UP001230220"/>
    </source>
</evidence>
<evidence type="ECO:0000256" key="1">
    <source>
        <dbReference type="ARBA" id="ARBA00010641"/>
    </source>
</evidence>
<name>A0ABU0DZR5_9FIRM</name>
<dbReference type="Proteomes" id="UP001230220">
    <property type="component" value="Unassembled WGS sequence"/>
</dbReference>
<keyword evidence="4" id="KW-0238">DNA-binding</keyword>
<sequence>MVEKEKLTQIVKEVQRDVGKFELLYSQIINKVYFWCYTVIGNETDAKDATQEAMVDIYRNISSLQNPEMFNTWMYRLVRNNCLTYIRLHKKKEVEFLHDEDYRESFETTLKEERRDNMPHEAYDLKETKELITSFINNLPKRQKEVITLYYLDEMKIGEIAEVLDYNVGSVKSRLHAGRKSLETQISEYQIKNNVKLYTAPLLPMIGLILNEYREEMCSSQDLHFDNNAFKATNTTAVTNLATIISGKVLAVVIAAVVTIIASVVAAGYWNQGSDESSVISLDDAMIVDVDMFNKANSNPYIESINYETFPTKDSLEITIKLKKNIDEKDIEISSDSKHLSFEKDKKDITFKVTENGKYAVVINEKRVTFKIDVIDPYAPQLLSVDNYGDYLQLHLDDKLLQVDYDLSYVEYDGKQYKVTNELKVIGKFKGEIEVSIYIDENCYRKYLVITN</sequence>
<evidence type="ECO:0000259" key="7">
    <source>
        <dbReference type="Pfam" id="PF04542"/>
    </source>
</evidence>
<evidence type="ECO:0000256" key="2">
    <source>
        <dbReference type="ARBA" id="ARBA00023015"/>
    </source>
</evidence>
<protein>
    <submittedName>
        <fullName evidence="9">RNA polymerase sigma factor (Sigma-70 family)</fullName>
    </submittedName>
</protein>
<keyword evidence="3" id="KW-0731">Sigma factor</keyword>
<evidence type="ECO:0000256" key="6">
    <source>
        <dbReference type="SAM" id="Phobius"/>
    </source>
</evidence>
<evidence type="ECO:0000256" key="4">
    <source>
        <dbReference type="ARBA" id="ARBA00023125"/>
    </source>
</evidence>
<evidence type="ECO:0000313" key="9">
    <source>
        <dbReference type="EMBL" id="MDQ0360071.1"/>
    </source>
</evidence>
<dbReference type="RefSeq" id="WP_307405690.1">
    <property type="nucleotide sequence ID" value="NZ_JAUSUR010000001.1"/>
</dbReference>
<dbReference type="EMBL" id="JAUSUR010000001">
    <property type="protein sequence ID" value="MDQ0360071.1"/>
    <property type="molecule type" value="Genomic_DNA"/>
</dbReference>
<keyword evidence="6" id="KW-1133">Transmembrane helix</keyword>
<feature type="transmembrane region" description="Helical" evidence="6">
    <location>
        <begin position="249"/>
        <end position="270"/>
    </location>
</feature>
<gene>
    <name evidence="9" type="ORF">J2S15_000802</name>
</gene>
<dbReference type="InterPro" id="IPR014284">
    <property type="entry name" value="RNA_pol_sigma-70_dom"/>
</dbReference>